<feature type="region of interest" description="Disordered" evidence="1">
    <location>
        <begin position="1"/>
        <end position="65"/>
    </location>
</feature>
<name>A0A4Z2E9D1_9TELE</name>
<evidence type="ECO:0000313" key="3">
    <source>
        <dbReference type="Proteomes" id="UP000314294"/>
    </source>
</evidence>
<dbReference type="Proteomes" id="UP000314294">
    <property type="component" value="Unassembled WGS sequence"/>
</dbReference>
<proteinExistence type="predicted"/>
<accession>A0A4Z2E9D1</accession>
<organism evidence="2 3">
    <name type="scientific">Liparis tanakae</name>
    <name type="common">Tanaka's snailfish</name>
    <dbReference type="NCBI Taxonomy" id="230148"/>
    <lineage>
        <taxon>Eukaryota</taxon>
        <taxon>Metazoa</taxon>
        <taxon>Chordata</taxon>
        <taxon>Craniata</taxon>
        <taxon>Vertebrata</taxon>
        <taxon>Euteleostomi</taxon>
        <taxon>Actinopterygii</taxon>
        <taxon>Neopterygii</taxon>
        <taxon>Teleostei</taxon>
        <taxon>Neoteleostei</taxon>
        <taxon>Acanthomorphata</taxon>
        <taxon>Eupercaria</taxon>
        <taxon>Perciformes</taxon>
        <taxon>Cottioidei</taxon>
        <taxon>Cottales</taxon>
        <taxon>Liparidae</taxon>
        <taxon>Liparis</taxon>
    </lineage>
</organism>
<reference evidence="2 3" key="1">
    <citation type="submission" date="2019-03" db="EMBL/GenBank/DDBJ databases">
        <title>First draft genome of Liparis tanakae, snailfish: a comprehensive survey of snailfish specific genes.</title>
        <authorList>
            <person name="Kim W."/>
            <person name="Song I."/>
            <person name="Jeong J.-H."/>
            <person name="Kim D."/>
            <person name="Kim S."/>
            <person name="Ryu S."/>
            <person name="Song J.Y."/>
            <person name="Lee S.K."/>
        </authorList>
    </citation>
    <scope>NUCLEOTIDE SEQUENCE [LARGE SCALE GENOMIC DNA]</scope>
    <source>
        <tissue evidence="2">Muscle</tissue>
    </source>
</reference>
<gene>
    <name evidence="2" type="ORF">EYF80_064412</name>
</gene>
<evidence type="ECO:0000313" key="2">
    <source>
        <dbReference type="EMBL" id="TNN25457.1"/>
    </source>
</evidence>
<protein>
    <submittedName>
        <fullName evidence="2">Uncharacterized protein</fullName>
    </submittedName>
</protein>
<evidence type="ECO:0000256" key="1">
    <source>
        <dbReference type="SAM" id="MobiDB-lite"/>
    </source>
</evidence>
<dbReference type="AlphaFoldDB" id="A0A4Z2E9D1"/>
<dbReference type="EMBL" id="SRLO01012480">
    <property type="protein sequence ID" value="TNN25457.1"/>
    <property type="molecule type" value="Genomic_DNA"/>
</dbReference>
<sequence>MSSPLREDVLSSPGRCPVLSGKMSPPLRPAAPAETQCFDAQDEASGESRRDQPERERSLRPLPGS</sequence>
<keyword evidence="3" id="KW-1185">Reference proteome</keyword>
<comment type="caution">
    <text evidence="2">The sequence shown here is derived from an EMBL/GenBank/DDBJ whole genome shotgun (WGS) entry which is preliminary data.</text>
</comment>
<feature type="compositionally biased region" description="Basic and acidic residues" evidence="1">
    <location>
        <begin position="46"/>
        <end position="59"/>
    </location>
</feature>